<dbReference type="InterPro" id="IPR045214">
    <property type="entry name" value="Surf1/Surf4"/>
</dbReference>
<name>A0A2N3YKJ4_9MICO</name>
<sequence>MPVAYPREVLRTALTPRFLGLLALVLVVGAAFVQLGRWQLGVAENSGQLAALERARTTAAVPLTDVLQPHSDFPGELSTRPVTMRGHYTDGQLLVPERRLDGRTGSWVLTPFVVDDGGATLPVVRGFVPDGADAGPPPTGTLTLAGGLAPPESPSDVPAGPGQIGSVDTSVLVNTWPGDLYNAFLFLQREEPAAATSLTRVPTPVGSTGVNWRNAAYAVQWWVFAAFALWLWWRMVREQHERSTREAAAGDTAAGDTADPGEQPAVTPVPSRGENDVREHL</sequence>
<keyword evidence="6" id="KW-1003">Cell membrane</keyword>
<evidence type="ECO:0000256" key="2">
    <source>
        <dbReference type="ARBA" id="ARBA00007165"/>
    </source>
</evidence>
<accession>A0A2N3YKJ4</accession>
<dbReference type="GO" id="GO:0005886">
    <property type="term" value="C:plasma membrane"/>
    <property type="evidence" value="ECO:0007669"/>
    <property type="project" value="UniProtKB-SubCell"/>
</dbReference>
<keyword evidence="5 6" id="KW-0472">Membrane</keyword>
<proteinExistence type="inferred from homology"/>
<comment type="caution">
    <text evidence="8">The sequence shown here is derived from an EMBL/GenBank/DDBJ whole genome shotgun (WGS) entry which is preliminary data.</text>
</comment>
<dbReference type="Proteomes" id="UP000233781">
    <property type="component" value="Unassembled WGS sequence"/>
</dbReference>
<comment type="similarity">
    <text evidence="2 6">Belongs to the SURF1 family.</text>
</comment>
<protein>
    <recommendedName>
        <fullName evidence="6">SURF1-like protein</fullName>
    </recommendedName>
</protein>
<comment type="subcellular location">
    <subcellularLocation>
        <location evidence="6">Cell membrane</location>
        <topology evidence="6">Multi-pass membrane protein</topology>
    </subcellularLocation>
    <subcellularLocation>
        <location evidence="1">Membrane</location>
    </subcellularLocation>
</comment>
<feature type="region of interest" description="Disordered" evidence="7">
    <location>
        <begin position="245"/>
        <end position="281"/>
    </location>
</feature>
<organism evidence="8 9">
    <name type="scientific">Phycicoccus duodecadis</name>
    <dbReference type="NCBI Taxonomy" id="173053"/>
    <lineage>
        <taxon>Bacteria</taxon>
        <taxon>Bacillati</taxon>
        <taxon>Actinomycetota</taxon>
        <taxon>Actinomycetes</taxon>
        <taxon>Micrococcales</taxon>
        <taxon>Intrasporangiaceae</taxon>
        <taxon>Phycicoccus</taxon>
    </lineage>
</organism>
<gene>
    <name evidence="8" type="ORF">ATL31_2224</name>
</gene>
<dbReference type="InterPro" id="IPR002994">
    <property type="entry name" value="Surf1/Shy1"/>
</dbReference>
<dbReference type="AlphaFoldDB" id="A0A2N3YKJ4"/>
<evidence type="ECO:0000313" key="8">
    <source>
        <dbReference type="EMBL" id="PKW27383.1"/>
    </source>
</evidence>
<evidence type="ECO:0000313" key="9">
    <source>
        <dbReference type="Proteomes" id="UP000233781"/>
    </source>
</evidence>
<evidence type="ECO:0000256" key="5">
    <source>
        <dbReference type="ARBA" id="ARBA00023136"/>
    </source>
</evidence>
<comment type="caution">
    <text evidence="6">Lacks conserved residue(s) required for the propagation of feature annotation.</text>
</comment>
<dbReference type="Pfam" id="PF02104">
    <property type="entry name" value="SURF1"/>
    <property type="match status" value="1"/>
</dbReference>
<dbReference type="EMBL" id="PJNE01000001">
    <property type="protein sequence ID" value="PKW27383.1"/>
    <property type="molecule type" value="Genomic_DNA"/>
</dbReference>
<evidence type="ECO:0000256" key="4">
    <source>
        <dbReference type="ARBA" id="ARBA00022989"/>
    </source>
</evidence>
<reference evidence="8 9" key="1">
    <citation type="submission" date="2017-12" db="EMBL/GenBank/DDBJ databases">
        <title>Sequencing the genomes of 1000 Actinobacteria strains.</title>
        <authorList>
            <person name="Klenk H.-P."/>
        </authorList>
    </citation>
    <scope>NUCLEOTIDE SEQUENCE [LARGE SCALE GENOMIC DNA]</scope>
    <source>
        <strain evidence="8 9">DSM 12806</strain>
    </source>
</reference>
<evidence type="ECO:0000256" key="6">
    <source>
        <dbReference type="RuleBase" id="RU363076"/>
    </source>
</evidence>
<dbReference type="PANTHER" id="PTHR23427:SF2">
    <property type="entry name" value="SURFEIT LOCUS PROTEIN 1"/>
    <property type="match status" value="1"/>
</dbReference>
<keyword evidence="3 6" id="KW-0812">Transmembrane</keyword>
<feature type="compositionally biased region" description="Low complexity" evidence="7">
    <location>
        <begin position="247"/>
        <end position="258"/>
    </location>
</feature>
<dbReference type="CDD" id="cd06662">
    <property type="entry name" value="SURF1"/>
    <property type="match status" value="1"/>
</dbReference>
<keyword evidence="9" id="KW-1185">Reference proteome</keyword>
<evidence type="ECO:0000256" key="7">
    <source>
        <dbReference type="SAM" id="MobiDB-lite"/>
    </source>
</evidence>
<dbReference type="PANTHER" id="PTHR23427">
    <property type="entry name" value="SURFEIT LOCUS PROTEIN"/>
    <property type="match status" value="1"/>
</dbReference>
<evidence type="ECO:0000256" key="3">
    <source>
        <dbReference type="ARBA" id="ARBA00022692"/>
    </source>
</evidence>
<evidence type="ECO:0000256" key="1">
    <source>
        <dbReference type="ARBA" id="ARBA00004370"/>
    </source>
</evidence>
<keyword evidence="4 6" id="KW-1133">Transmembrane helix</keyword>
<feature type="transmembrane region" description="Helical" evidence="6">
    <location>
        <begin position="18"/>
        <end position="36"/>
    </location>
</feature>
<dbReference type="PROSITE" id="PS50895">
    <property type="entry name" value="SURF1"/>
    <property type="match status" value="1"/>
</dbReference>